<comment type="similarity">
    <text evidence="1">Belongs to the peptidase S10 family.</text>
</comment>
<keyword evidence="7" id="KW-0732">Signal</keyword>
<reference evidence="8" key="1">
    <citation type="journal article" date="2020" name="Stud. Mycol.">
        <title>101 Dothideomycetes genomes: a test case for predicting lifestyles and emergence of pathogens.</title>
        <authorList>
            <person name="Haridas S."/>
            <person name="Albert R."/>
            <person name="Binder M."/>
            <person name="Bloem J."/>
            <person name="Labutti K."/>
            <person name="Salamov A."/>
            <person name="Andreopoulos B."/>
            <person name="Baker S."/>
            <person name="Barry K."/>
            <person name="Bills G."/>
            <person name="Bluhm B."/>
            <person name="Cannon C."/>
            <person name="Castanera R."/>
            <person name="Culley D."/>
            <person name="Daum C."/>
            <person name="Ezra D."/>
            <person name="Gonzalez J."/>
            <person name="Henrissat B."/>
            <person name="Kuo A."/>
            <person name="Liang C."/>
            <person name="Lipzen A."/>
            <person name="Lutzoni F."/>
            <person name="Magnuson J."/>
            <person name="Mondo S."/>
            <person name="Nolan M."/>
            <person name="Ohm R."/>
            <person name="Pangilinan J."/>
            <person name="Park H.-J."/>
            <person name="Ramirez L."/>
            <person name="Alfaro M."/>
            <person name="Sun H."/>
            <person name="Tritt A."/>
            <person name="Yoshinaga Y."/>
            <person name="Zwiers L.-H."/>
            <person name="Turgeon B."/>
            <person name="Goodwin S."/>
            <person name="Spatafora J."/>
            <person name="Crous P."/>
            <person name="Grigoriev I."/>
        </authorList>
    </citation>
    <scope>NUCLEOTIDE SEQUENCE</scope>
    <source>
        <strain evidence="8">Tuck. ex Michener</strain>
    </source>
</reference>
<keyword evidence="9" id="KW-1185">Reference proteome</keyword>
<keyword evidence="2" id="KW-0121">Carboxypeptidase</keyword>
<proteinExistence type="inferred from homology"/>
<dbReference type="GO" id="GO:0000324">
    <property type="term" value="C:fungal-type vacuole"/>
    <property type="evidence" value="ECO:0007669"/>
    <property type="project" value="TreeGrafter"/>
</dbReference>
<keyword evidence="4 8" id="KW-0378">Hydrolase</keyword>
<sequence length="529" mass="58884">MSSIRLPLLGLFALFATLGEGQFVDPPNDLIKKTGYAGVDVRYKEVPTGICELNPAVKSYSGYADVAENQHMFWMFFETRNGDPTTAPLTLWISGGPGASSMYELWQELGPCLINSSIEVNNNPYSWNEFSNMIFIDQPIQTGLSYSVPTPGYVDPEGDTIANLPDNTCSDWASDWDCGKYSRADQTTTANSTVDAAPNVWKTLQGFVGVFPPEINLESVLIGNGWYDPLIQNEAYYNFSVQPGNTYDILLDKDHAHMMYNAIYGPGNCRGHTLQCYNTGRQDVCQDADNFCSNEVEAIYKDFLHRDVYDVRELIPDPIPPDWHADYLNTERIQKAIGAYVNYTSDSAFVSQSFSDTGDDSRVFSIIQDMRDLVAANLTVVMYFADADFECKWIGGYAVAEEIGVSGFEKAGFVNITTGDDIVHGQVKQVGKFSFVRIFESGHSAPFYQPLVSMEMVERAINGFDIATGKTKVGPTYQTVGSPTSTYHEGNATVQYEPLPSDAFYNTTTNEPERPPSRMSQKQHLPWHL</sequence>
<dbReference type="AlphaFoldDB" id="A0A6A6GTA0"/>
<dbReference type="Gene3D" id="1.10.287.410">
    <property type="match status" value="1"/>
</dbReference>
<name>A0A6A6GTA0_VIRVR</name>
<evidence type="ECO:0000256" key="5">
    <source>
        <dbReference type="ARBA" id="ARBA00023180"/>
    </source>
</evidence>
<dbReference type="SUPFAM" id="SSF53474">
    <property type="entry name" value="alpha/beta-Hydrolases"/>
    <property type="match status" value="1"/>
</dbReference>
<dbReference type="PRINTS" id="PR00724">
    <property type="entry name" value="CRBOXYPTASEC"/>
</dbReference>
<feature type="chain" id="PRO_5025577859" evidence="7">
    <location>
        <begin position="22"/>
        <end position="529"/>
    </location>
</feature>
<keyword evidence="5" id="KW-0325">Glycoprotein</keyword>
<dbReference type="GO" id="GO:0004185">
    <property type="term" value="F:serine-type carboxypeptidase activity"/>
    <property type="evidence" value="ECO:0007669"/>
    <property type="project" value="InterPro"/>
</dbReference>
<keyword evidence="3" id="KW-0645">Protease</keyword>
<evidence type="ECO:0000256" key="7">
    <source>
        <dbReference type="SAM" id="SignalP"/>
    </source>
</evidence>
<evidence type="ECO:0000256" key="4">
    <source>
        <dbReference type="ARBA" id="ARBA00022801"/>
    </source>
</evidence>
<dbReference type="EMBL" id="ML991879">
    <property type="protein sequence ID" value="KAF2229016.1"/>
    <property type="molecule type" value="Genomic_DNA"/>
</dbReference>
<evidence type="ECO:0000256" key="3">
    <source>
        <dbReference type="ARBA" id="ARBA00022670"/>
    </source>
</evidence>
<evidence type="ECO:0000256" key="6">
    <source>
        <dbReference type="SAM" id="MobiDB-lite"/>
    </source>
</evidence>
<evidence type="ECO:0000313" key="9">
    <source>
        <dbReference type="Proteomes" id="UP000800092"/>
    </source>
</evidence>
<dbReference type="GO" id="GO:0006508">
    <property type="term" value="P:proteolysis"/>
    <property type="evidence" value="ECO:0007669"/>
    <property type="project" value="UniProtKB-KW"/>
</dbReference>
<evidence type="ECO:0000313" key="8">
    <source>
        <dbReference type="EMBL" id="KAF2229016.1"/>
    </source>
</evidence>
<dbReference type="Pfam" id="PF00450">
    <property type="entry name" value="Peptidase_S10"/>
    <property type="match status" value="1"/>
</dbReference>
<accession>A0A6A6GTA0</accession>
<dbReference type="InterPro" id="IPR029058">
    <property type="entry name" value="AB_hydrolase_fold"/>
</dbReference>
<dbReference type="Gene3D" id="3.40.50.1820">
    <property type="entry name" value="alpha/beta hydrolase"/>
    <property type="match status" value="2"/>
</dbReference>
<feature type="region of interest" description="Disordered" evidence="6">
    <location>
        <begin position="498"/>
        <end position="529"/>
    </location>
</feature>
<feature type="signal peptide" evidence="7">
    <location>
        <begin position="1"/>
        <end position="21"/>
    </location>
</feature>
<organism evidence="8 9">
    <name type="scientific">Viridothelium virens</name>
    <name type="common">Speckled blister lichen</name>
    <name type="synonym">Trypethelium virens</name>
    <dbReference type="NCBI Taxonomy" id="1048519"/>
    <lineage>
        <taxon>Eukaryota</taxon>
        <taxon>Fungi</taxon>
        <taxon>Dikarya</taxon>
        <taxon>Ascomycota</taxon>
        <taxon>Pezizomycotina</taxon>
        <taxon>Dothideomycetes</taxon>
        <taxon>Dothideomycetes incertae sedis</taxon>
        <taxon>Trypetheliales</taxon>
        <taxon>Trypetheliaceae</taxon>
        <taxon>Viridothelium</taxon>
    </lineage>
</organism>
<dbReference type="OrthoDB" id="443318at2759"/>
<dbReference type="PANTHER" id="PTHR11802">
    <property type="entry name" value="SERINE PROTEASE FAMILY S10 SERINE CARBOXYPEPTIDASE"/>
    <property type="match status" value="1"/>
</dbReference>
<gene>
    <name evidence="8" type="ORF">EV356DRAFT_537586</name>
</gene>
<evidence type="ECO:0000256" key="2">
    <source>
        <dbReference type="ARBA" id="ARBA00022645"/>
    </source>
</evidence>
<dbReference type="Proteomes" id="UP000800092">
    <property type="component" value="Unassembled WGS sequence"/>
</dbReference>
<evidence type="ECO:0000256" key="1">
    <source>
        <dbReference type="ARBA" id="ARBA00009431"/>
    </source>
</evidence>
<dbReference type="InterPro" id="IPR001563">
    <property type="entry name" value="Peptidase_S10"/>
</dbReference>
<dbReference type="PANTHER" id="PTHR11802:SF64">
    <property type="entry name" value="CARBOXYPEPTIDASE"/>
    <property type="match status" value="1"/>
</dbReference>
<protein>
    <submittedName>
        <fullName evidence="8">Alpha/beta-hydrolase</fullName>
    </submittedName>
</protein>